<dbReference type="Gene3D" id="3.30.360.10">
    <property type="entry name" value="Dihydrodipicolinate Reductase, domain 2"/>
    <property type="match status" value="1"/>
</dbReference>
<dbReference type="PANTHER" id="PTHR43818">
    <property type="entry name" value="BCDNA.GH03377"/>
    <property type="match status" value="1"/>
</dbReference>
<dbReference type="Proteomes" id="UP000603141">
    <property type="component" value="Unassembled WGS sequence"/>
</dbReference>
<gene>
    <name evidence="3" type="ORF">JIN85_08825</name>
</gene>
<evidence type="ECO:0000256" key="1">
    <source>
        <dbReference type="SAM" id="SignalP"/>
    </source>
</evidence>
<feature type="domain" description="Gfo/Idh/MocA-like oxidoreductase N-terminal" evidence="2">
    <location>
        <begin position="32"/>
        <end position="155"/>
    </location>
</feature>
<dbReference type="SUPFAM" id="SSF55347">
    <property type="entry name" value="Glyceraldehyde-3-phosphate dehydrogenase-like, C-terminal domain"/>
    <property type="match status" value="1"/>
</dbReference>
<evidence type="ECO:0000259" key="2">
    <source>
        <dbReference type="Pfam" id="PF01408"/>
    </source>
</evidence>
<comment type="caution">
    <text evidence="3">The sequence shown here is derived from an EMBL/GenBank/DDBJ whole genome shotgun (WGS) entry which is preliminary data.</text>
</comment>
<dbReference type="InterPro" id="IPR000683">
    <property type="entry name" value="Gfo/Idh/MocA-like_OxRdtase_N"/>
</dbReference>
<organism evidence="3 4">
    <name type="scientific">Luteolibacter pohnpeiensis</name>
    <dbReference type="NCBI Taxonomy" id="454153"/>
    <lineage>
        <taxon>Bacteria</taxon>
        <taxon>Pseudomonadati</taxon>
        <taxon>Verrucomicrobiota</taxon>
        <taxon>Verrucomicrobiia</taxon>
        <taxon>Verrucomicrobiales</taxon>
        <taxon>Verrucomicrobiaceae</taxon>
        <taxon>Luteolibacter</taxon>
    </lineage>
</organism>
<dbReference type="PANTHER" id="PTHR43818:SF5">
    <property type="entry name" value="OXIDOREDUCTASE FAMILY PROTEIN"/>
    <property type="match status" value="1"/>
</dbReference>
<evidence type="ECO:0000313" key="3">
    <source>
        <dbReference type="EMBL" id="MBK1882517.1"/>
    </source>
</evidence>
<dbReference type="InterPro" id="IPR050463">
    <property type="entry name" value="Gfo/Idh/MocA_oxidrdct_glycsds"/>
</dbReference>
<dbReference type="SUPFAM" id="SSF51735">
    <property type="entry name" value="NAD(P)-binding Rossmann-fold domains"/>
    <property type="match status" value="1"/>
</dbReference>
<keyword evidence="4" id="KW-1185">Reference proteome</keyword>
<name>A0A934VUG6_9BACT</name>
<dbReference type="Gene3D" id="3.40.50.720">
    <property type="entry name" value="NAD(P)-binding Rossmann-like Domain"/>
    <property type="match status" value="1"/>
</dbReference>
<reference evidence="3" key="1">
    <citation type="submission" date="2021-01" db="EMBL/GenBank/DDBJ databases">
        <title>Modified the classification status of verrucomicrobia.</title>
        <authorList>
            <person name="Feng X."/>
        </authorList>
    </citation>
    <scope>NUCLEOTIDE SEQUENCE</scope>
    <source>
        <strain evidence="3">KCTC 22041</strain>
    </source>
</reference>
<protein>
    <submittedName>
        <fullName evidence="3">Gfo/Idh/MocA family oxidoreductase</fullName>
    </submittedName>
</protein>
<proteinExistence type="predicted"/>
<accession>A0A934VUG6</accession>
<feature type="signal peptide" evidence="1">
    <location>
        <begin position="1"/>
        <end position="25"/>
    </location>
</feature>
<dbReference type="EMBL" id="JAENIJ010000011">
    <property type="protein sequence ID" value="MBK1882517.1"/>
    <property type="molecule type" value="Genomic_DNA"/>
</dbReference>
<evidence type="ECO:0000313" key="4">
    <source>
        <dbReference type="Proteomes" id="UP000603141"/>
    </source>
</evidence>
<dbReference type="GO" id="GO:0000166">
    <property type="term" value="F:nucleotide binding"/>
    <property type="evidence" value="ECO:0007669"/>
    <property type="project" value="InterPro"/>
</dbReference>
<dbReference type="InterPro" id="IPR036291">
    <property type="entry name" value="NAD(P)-bd_dom_sf"/>
</dbReference>
<dbReference type="AlphaFoldDB" id="A0A934VUG6"/>
<sequence length="471" mass="51922">MNRRNFLTASALAGTWSLLPTFARAAGANDELRMAVIGFHSRGKDLLREVLNCKGARLVALCDVDADVLDGMASDLDKKNLKVTKFEDFRKLCESPEIDAVVIATPNHLHALIAATAAANGKHVYVEKPISHNVWEGRQLTNIAKKFGVIVQHGFQRRSETAWEEAVAWIQSGELGKMTLARGFCYKPRKSIGKVPAPVAPPKSVNYDLWSGPREMLPVRRRQFHYDWHWQFPYGNGDLGNQGPHQLDVCRWFAGDPVLPEGVLSVGGRFGVHDDGDWANTQMVWFDYKPVPILFEVRGLPKEGMDFSKGMDRYKGQDIGNVIECEGGWLSGGHGPSCAAYDREGKKVREFKGGKSHMQNFIDSVHGGKIVSFRGVESGHLSSALAHIGNISWRTGSPGEANPYQTAAAEDAYNRMILHLEANGIDTVAEPILVGRHLKVDPAAEKFVGEGAEVPNSLLKEDYRAGFELPV</sequence>
<dbReference type="Pfam" id="PF01408">
    <property type="entry name" value="GFO_IDH_MocA"/>
    <property type="match status" value="1"/>
</dbReference>
<dbReference type="RefSeq" id="WP_200269732.1">
    <property type="nucleotide sequence ID" value="NZ_JAENIJ010000011.1"/>
</dbReference>
<keyword evidence="1" id="KW-0732">Signal</keyword>
<feature type="chain" id="PRO_5038048211" evidence="1">
    <location>
        <begin position="26"/>
        <end position="471"/>
    </location>
</feature>